<accession>A0A127KLW0</accession>
<sequence length="136" mass="16264">MIDCKENEDGSFTIYWDENDPIESILNDWTPEDFIKVITNYAEEIIAVKDYCKNKQGLNFKYKAVQQSNYEGYNQTEEEFFGEYTEETGGESQNSNITEATKEDWSDFWDESKDEEFWEDYNKFCEEQRNQSSSFF</sequence>
<organism evidence="2 3">
    <name type="scientific">Cyanophage S-RIM32</name>
    <dbReference type="NCBI Taxonomy" id="1278479"/>
    <lineage>
        <taxon>Viruses</taxon>
        <taxon>Duplodnaviria</taxon>
        <taxon>Heunggongvirae</taxon>
        <taxon>Uroviricota</taxon>
        <taxon>Caudoviricetes</taxon>
        <taxon>Pantevenvirales</taxon>
        <taxon>Kyanoviridae</taxon>
        <taxon>Bristolvirus</taxon>
        <taxon>Bristolvirus rhodeisland</taxon>
    </lineage>
</organism>
<dbReference type="OrthoDB" id="23771at10239"/>
<feature type="region of interest" description="Disordered" evidence="1">
    <location>
        <begin position="85"/>
        <end position="105"/>
    </location>
</feature>
<protein>
    <submittedName>
        <fullName evidence="2">Uncharacterized protein</fullName>
    </submittedName>
</protein>
<evidence type="ECO:0000313" key="2">
    <source>
        <dbReference type="EMBL" id="AMO43073.1"/>
    </source>
</evidence>
<evidence type="ECO:0000256" key="1">
    <source>
        <dbReference type="SAM" id="MobiDB-lite"/>
    </source>
</evidence>
<dbReference type="GeneID" id="29122566"/>
<dbReference type="EMBL" id="KU594606">
    <property type="protein sequence ID" value="AMO43073.1"/>
    <property type="molecule type" value="Genomic_DNA"/>
</dbReference>
<keyword evidence="3" id="KW-1185">Reference proteome</keyword>
<gene>
    <name evidence="2" type="ORF">R1080702_064</name>
</gene>
<reference evidence="2 3" key="1">
    <citation type="submission" date="2016-01" db="EMBL/GenBank/DDBJ databases">
        <title>The genomic content and context of auxiliary metabolic genes in marine cyanophages.</title>
        <authorList>
            <person name="Marston M.F."/>
            <person name="Martiny J.B.H."/>
            <person name="Crummett L.T."/>
        </authorList>
    </citation>
    <scope>NUCLEOTIDE SEQUENCE [LARGE SCALE GENOMIC DNA]</scope>
    <source>
        <strain evidence="2">RW_108_0702</strain>
    </source>
</reference>
<name>A0A127KLW0_9CAUD</name>
<proteinExistence type="predicted"/>
<dbReference type="Proteomes" id="UP000203157">
    <property type="component" value="Segment"/>
</dbReference>
<dbReference type="KEGG" id="vg:29122566"/>
<dbReference type="RefSeq" id="YP_009301566.1">
    <property type="nucleotide sequence ID" value="NC_031235.1"/>
</dbReference>
<evidence type="ECO:0000313" key="3">
    <source>
        <dbReference type="Proteomes" id="UP000203157"/>
    </source>
</evidence>